<dbReference type="Pfam" id="PF06985">
    <property type="entry name" value="HET"/>
    <property type="match status" value="1"/>
</dbReference>
<dbReference type="PANTHER" id="PTHR33112:SF16">
    <property type="entry name" value="HETEROKARYON INCOMPATIBILITY DOMAIN-CONTAINING PROTEIN"/>
    <property type="match status" value="1"/>
</dbReference>
<proteinExistence type="predicted"/>
<dbReference type="InterPro" id="IPR010730">
    <property type="entry name" value="HET"/>
</dbReference>
<name>A0AAW0BZG7_9AGAR</name>
<gene>
    <name evidence="2" type="ORF">VNI00_013144</name>
</gene>
<organism evidence="2 3">
    <name type="scientific">Paramarasmius palmivorus</name>
    <dbReference type="NCBI Taxonomy" id="297713"/>
    <lineage>
        <taxon>Eukaryota</taxon>
        <taxon>Fungi</taxon>
        <taxon>Dikarya</taxon>
        <taxon>Basidiomycota</taxon>
        <taxon>Agaricomycotina</taxon>
        <taxon>Agaricomycetes</taxon>
        <taxon>Agaricomycetidae</taxon>
        <taxon>Agaricales</taxon>
        <taxon>Marasmiineae</taxon>
        <taxon>Marasmiaceae</taxon>
        <taxon>Paramarasmius</taxon>
    </lineage>
</organism>
<dbReference type="AlphaFoldDB" id="A0AAW0BZG7"/>
<accession>A0AAW0BZG7</accession>
<dbReference type="Proteomes" id="UP001383192">
    <property type="component" value="Unassembled WGS sequence"/>
</dbReference>
<evidence type="ECO:0000259" key="1">
    <source>
        <dbReference type="Pfam" id="PF06985"/>
    </source>
</evidence>
<evidence type="ECO:0000313" key="2">
    <source>
        <dbReference type="EMBL" id="KAK7032396.1"/>
    </source>
</evidence>
<keyword evidence="3" id="KW-1185">Reference proteome</keyword>
<evidence type="ECO:0000313" key="3">
    <source>
        <dbReference type="Proteomes" id="UP001383192"/>
    </source>
</evidence>
<dbReference type="EMBL" id="JAYKXP010000065">
    <property type="protein sequence ID" value="KAK7032396.1"/>
    <property type="molecule type" value="Genomic_DNA"/>
</dbReference>
<reference evidence="2 3" key="1">
    <citation type="submission" date="2024-01" db="EMBL/GenBank/DDBJ databases">
        <title>A draft genome for a cacao thread blight-causing isolate of Paramarasmius palmivorus.</title>
        <authorList>
            <person name="Baruah I.K."/>
            <person name="Bukari Y."/>
            <person name="Amoako-Attah I."/>
            <person name="Meinhardt L.W."/>
            <person name="Bailey B.A."/>
            <person name="Cohen S.P."/>
        </authorList>
    </citation>
    <scope>NUCLEOTIDE SEQUENCE [LARGE SCALE GENOMIC DNA]</scope>
    <source>
        <strain evidence="2 3">GH-12</strain>
    </source>
</reference>
<dbReference type="PANTHER" id="PTHR33112">
    <property type="entry name" value="DOMAIN PROTEIN, PUTATIVE-RELATED"/>
    <property type="match status" value="1"/>
</dbReference>
<feature type="domain" description="Heterokaryon incompatibility" evidence="1">
    <location>
        <begin position="587"/>
        <end position="732"/>
    </location>
</feature>
<sequence>MYAISLSFPSRPPLRQKKVEIKMLQEYQCPASDECQLFIDITLESADGQKFGAHSKTLEVYNGAFPIVGTVIHDINDIVYLTEDADILVLLLKFSHNEPLPELTPLGIDTVLALAEAADKYENHFALSACRTALSHLAHQSPINALRVVSYKLAFKDYTEIDELVRSTMDIPTHRMVEVMKHNLQIYLTYTLYKEMYMKAIEAFRLVLANDKLLSDEYARSCPRYGKAAVIFNALLMRLQSPTEDKIEEARGVAEAAIGPGISLRNKNWNSWEMPDEQVRDKRLWVFGLFLGSRLLPLWIAHRIGIHSKRLWEEEVVTCCWAFAFVPLPPLSTTRTASSKPLVLSMSSGTHSNGAPMQKTTLIRLDANDQWVPIPLDASDDLIIDTNIRRLVCNNCWSALFSFHAFQSAWIAHESQSIIGTCGCTYFASLDSLLQSGAEGCGWCRVVSKAIEDKLKTPVKLRNDTSREDFRPSNALRITVAFGFNCGEDPNVLALLLEVRELNLSRAFEVYTTEDDNAGKFLTNRDVPRELDSLPTYTLARQRLEECARHESCPSPEPTVLPTRVLDCADPTRPRLFVNDGTEKDLYAALSYVWGEDQPYKTTSHNIDDYTTFIPIHCIPQTIMDVIRVVHNLGVRYLWVDAFCIIQDSKEDKAREIAKMRMIFRNAYFTIVASSASRVSEGFLNPRDPKPSAILPFLCPDRTIGTMALSVPQPELLNVPAPPETRAWCLEERLLSPRLLLYSSHTLEYECQTTHINVDNTRRYLSNPAIGRLPDRVFSTEGADVLVNTGLRRNSDALRTQYTVWRAILEEYTSRSLTKSRDRLNALAGVAEHFQWPGSRYLAGLWTIELPWGLLWRMDGPLQKRPAKYRAPSWSWASVDGKIAGYNPYEYERLVTLTNTAGLGSPPICQVDACEVTTSNPSYDFGSVTEGCLTVTTTTKKVFWGEGFDLYEPEEVGARRVIGSIQPDALEDSPGDVLLAFVCKHKRKRVAGLALAVVGADHPAYKPETVYYRRVGRCEVTYETYERGALERAMITIV</sequence>
<comment type="caution">
    <text evidence="2">The sequence shown here is derived from an EMBL/GenBank/DDBJ whole genome shotgun (WGS) entry which is preliminary data.</text>
</comment>
<protein>
    <recommendedName>
        <fullName evidence="1">Heterokaryon incompatibility domain-containing protein</fullName>
    </recommendedName>
</protein>